<accession>A0ABW3CVZ3</accession>
<evidence type="ECO:0000259" key="6">
    <source>
        <dbReference type="Pfam" id="PF06271"/>
    </source>
</evidence>
<reference evidence="8" key="1">
    <citation type="journal article" date="2019" name="Int. J. Syst. Evol. Microbiol.">
        <title>The Global Catalogue of Microorganisms (GCM) 10K type strain sequencing project: providing services to taxonomists for standard genome sequencing and annotation.</title>
        <authorList>
            <consortium name="The Broad Institute Genomics Platform"/>
            <consortium name="The Broad Institute Genome Sequencing Center for Infectious Disease"/>
            <person name="Wu L."/>
            <person name="Ma J."/>
        </authorList>
    </citation>
    <scope>NUCLEOTIDE SEQUENCE [LARGE SCALE GENOMIC DNA]</scope>
    <source>
        <strain evidence="8">CCUG 62952</strain>
    </source>
</reference>
<dbReference type="RefSeq" id="WP_386402762.1">
    <property type="nucleotide sequence ID" value="NZ_JBHTJH010000002.1"/>
</dbReference>
<keyword evidence="2 5" id="KW-0812">Transmembrane</keyword>
<keyword evidence="4 5" id="KW-0472">Membrane</keyword>
<evidence type="ECO:0000256" key="3">
    <source>
        <dbReference type="ARBA" id="ARBA00022989"/>
    </source>
</evidence>
<dbReference type="PANTHER" id="PTHR38480:SF1">
    <property type="entry name" value="SLR0254 PROTEIN"/>
    <property type="match status" value="1"/>
</dbReference>
<dbReference type="EMBL" id="JBHTJH010000002">
    <property type="protein sequence ID" value="MFD0860851.1"/>
    <property type="molecule type" value="Genomic_DNA"/>
</dbReference>
<proteinExistence type="predicted"/>
<evidence type="ECO:0000256" key="2">
    <source>
        <dbReference type="ARBA" id="ARBA00022692"/>
    </source>
</evidence>
<evidence type="ECO:0000256" key="4">
    <source>
        <dbReference type="ARBA" id="ARBA00023136"/>
    </source>
</evidence>
<gene>
    <name evidence="7" type="ORF">ACFQ1M_01415</name>
</gene>
<feature type="transmembrane region" description="Helical" evidence="5">
    <location>
        <begin position="21"/>
        <end position="46"/>
    </location>
</feature>
<dbReference type="Pfam" id="PF06271">
    <property type="entry name" value="RDD"/>
    <property type="match status" value="1"/>
</dbReference>
<sequence length="245" mass="27952">MAEIQINTTQNVKISFTAADLGLRMVAFIIDGVIKIAYLWVVWAIIEALPFNETYEGMDPWSQRAVQVVVGFPTMIYTLVLESLLEGQTLGKKLVKIRVVKIDGFQASFSDYVIRWFFRIVDIWLFFLPGVIAIATSKRNQRIGDMASGTAVITLKDKVKFSQTILEHLKEGYQPTYPSVIKLSDNDARIIKETFVTAKRNVDHATLIKLRDKIEEVIGVKSKHKDTFGFIDTVLKDYNFYTQDM</sequence>
<keyword evidence="3 5" id="KW-1133">Transmembrane helix</keyword>
<organism evidence="7 8">
    <name type="scientific">Sungkyunkwania multivorans</name>
    <dbReference type="NCBI Taxonomy" id="1173618"/>
    <lineage>
        <taxon>Bacteria</taxon>
        <taxon>Pseudomonadati</taxon>
        <taxon>Bacteroidota</taxon>
        <taxon>Flavobacteriia</taxon>
        <taxon>Flavobacteriales</taxon>
        <taxon>Flavobacteriaceae</taxon>
        <taxon>Sungkyunkwania</taxon>
    </lineage>
</organism>
<feature type="domain" description="RDD" evidence="6">
    <location>
        <begin position="19"/>
        <end position="149"/>
    </location>
</feature>
<evidence type="ECO:0000256" key="5">
    <source>
        <dbReference type="SAM" id="Phobius"/>
    </source>
</evidence>
<dbReference type="Proteomes" id="UP001596978">
    <property type="component" value="Unassembled WGS sequence"/>
</dbReference>
<evidence type="ECO:0000313" key="8">
    <source>
        <dbReference type="Proteomes" id="UP001596978"/>
    </source>
</evidence>
<dbReference type="InterPro" id="IPR010432">
    <property type="entry name" value="RDD"/>
</dbReference>
<dbReference type="PANTHER" id="PTHR38480">
    <property type="entry name" value="SLR0254 PROTEIN"/>
    <property type="match status" value="1"/>
</dbReference>
<keyword evidence="8" id="KW-1185">Reference proteome</keyword>
<name>A0ABW3CVZ3_9FLAO</name>
<comment type="caution">
    <text evidence="7">The sequence shown here is derived from an EMBL/GenBank/DDBJ whole genome shotgun (WGS) entry which is preliminary data.</text>
</comment>
<comment type="subcellular location">
    <subcellularLocation>
        <location evidence="1">Membrane</location>
        <topology evidence="1">Multi-pass membrane protein</topology>
    </subcellularLocation>
</comment>
<feature type="transmembrane region" description="Helical" evidence="5">
    <location>
        <begin position="116"/>
        <end position="135"/>
    </location>
</feature>
<evidence type="ECO:0000313" key="7">
    <source>
        <dbReference type="EMBL" id="MFD0860851.1"/>
    </source>
</evidence>
<evidence type="ECO:0000256" key="1">
    <source>
        <dbReference type="ARBA" id="ARBA00004141"/>
    </source>
</evidence>
<protein>
    <submittedName>
        <fullName evidence="7">RDD family protein</fullName>
    </submittedName>
</protein>